<comment type="similarity">
    <text evidence="2">Belongs to the SusD family.</text>
</comment>
<proteinExistence type="inferred from homology"/>
<evidence type="ECO:0000256" key="2">
    <source>
        <dbReference type="ARBA" id="ARBA00006275"/>
    </source>
</evidence>
<keyword evidence="5" id="KW-0998">Cell outer membrane</keyword>
<comment type="subcellular location">
    <subcellularLocation>
        <location evidence="1">Cell outer membrane</location>
    </subcellularLocation>
</comment>
<dbReference type="Gene3D" id="1.25.40.390">
    <property type="match status" value="1"/>
</dbReference>
<dbReference type="AlphaFoldDB" id="A0A3E1Y5J3"/>
<dbReference type="RefSeq" id="WP_116977556.1">
    <property type="nucleotide sequence ID" value="NZ_QPMM01000011.1"/>
</dbReference>
<dbReference type="CDD" id="cd08977">
    <property type="entry name" value="SusD"/>
    <property type="match status" value="1"/>
</dbReference>
<evidence type="ECO:0000313" key="8">
    <source>
        <dbReference type="EMBL" id="RFS19995.1"/>
    </source>
</evidence>
<accession>A0A3E1Y5J3</accession>
<dbReference type="InterPro" id="IPR033985">
    <property type="entry name" value="SusD-like_N"/>
</dbReference>
<name>A0A3E1Y5J3_9BACT</name>
<dbReference type="PROSITE" id="PS51257">
    <property type="entry name" value="PROKAR_LIPOPROTEIN"/>
    <property type="match status" value="1"/>
</dbReference>
<evidence type="ECO:0000256" key="4">
    <source>
        <dbReference type="ARBA" id="ARBA00023136"/>
    </source>
</evidence>
<gene>
    <name evidence="8" type="ORF">DVR12_19915</name>
</gene>
<keyword evidence="3" id="KW-0732">Signal</keyword>
<evidence type="ECO:0000313" key="9">
    <source>
        <dbReference type="Proteomes" id="UP000260644"/>
    </source>
</evidence>
<evidence type="ECO:0000256" key="3">
    <source>
        <dbReference type="ARBA" id="ARBA00022729"/>
    </source>
</evidence>
<protein>
    <submittedName>
        <fullName evidence="8">RagB/SusD family nutrient uptake outer membrane protein</fullName>
    </submittedName>
</protein>
<dbReference type="Pfam" id="PF14322">
    <property type="entry name" value="SusD-like_3"/>
    <property type="match status" value="1"/>
</dbReference>
<comment type="caution">
    <text evidence="8">The sequence shown here is derived from an EMBL/GenBank/DDBJ whole genome shotgun (WGS) entry which is preliminary data.</text>
</comment>
<dbReference type="Proteomes" id="UP000260644">
    <property type="component" value="Unassembled WGS sequence"/>
</dbReference>
<keyword evidence="4" id="KW-0472">Membrane</keyword>
<sequence>MKLKSLSIIISGVLIFSACNKQFDNLKPSNVVFEGSLLSTKDGIIQAVNGIYTSMVNAPTLNNSQYDYYYNYLNISEFRGNNVVYAAEPAGTSKDREEDAYYYVNSSQAGQTMSFMIWRTSYSTIVGINKILKAIPEDTKDAELKHIQGEMHFMRAMLNFNLVNIFGRPYYQGAEANPGIMLKKTDDQKEVPGRSTVKECYEFILSDLQLSLSELNLAASNNYVTKPAVLALLSRVYLYMGGTPEHADVEANKAVVKYTTDLINTPAVSLVTDPVKFASFYIGDKTIANPEVIFAFDYRFNGSSIFQFFIKDRPASQRGEVKVSPDYIALLEPTDRRRNFVSAKGEVLKYVGDNVNYDNAPFICFRLAETYLNRAEANAKLGNDAAALADLNVIRTRAGLQEVELNGPALMNEILVQRRIELAFEGHAAFDYFRNGRDMIRNYSSANKVKDIRKVSATDPKVVMRITEDELSSNPLLKQNVQ</sequence>
<dbReference type="Pfam" id="PF07980">
    <property type="entry name" value="SusD_RagB"/>
    <property type="match status" value="1"/>
</dbReference>
<feature type="domain" description="RagB/SusD" evidence="6">
    <location>
        <begin position="353"/>
        <end position="480"/>
    </location>
</feature>
<evidence type="ECO:0000259" key="7">
    <source>
        <dbReference type="Pfam" id="PF14322"/>
    </source>
</evidence>
<reference evidence="8 9" key="1">
    <citation type="submission" date="2018-07" db="EMBL/GenBank/DDBJ databases">
        <title>Chitinophaga K2CV101002-2 sp. nov., isolated from a monsoon evergreen broad-leaved forest soil.</title>
        <authorList>
            <person name="Lv Y."/>
        </authorList>
    </citation>
    <scope>NUCLEOTIDE SEQUENCE [LARGE SCALE GENOMIC DNA]</scope>
    <source>
        <strain evidence="8 9">GDMCC 1.1288</strain>
    </source>
</reference>
<dbReference type="OrthoDB" id="1080118at2"/>
<dbReference type="InterPro" id="IPR012944">
    <property type="entry name" value="SusD_RagB_dom"/>
</dbReference>
<evidence type="ECO:0000259" key="6">
    <source>
        <dbReference type="Pfam" id="PF07980"/>
    </source>
</evidence>
<dbReference type="GO" id="GO:0009279">
    <property type="term" value="C:cell outer membrane"/>
    <property type="evidence" value="ECO:0007669"/>
    <property type="project" value="UniProtKB-SubCell"/>
</dbReference>
<feature type="domain" description="SusD-like N-terminal" evidence="7">
    <location>
        <begin position="111"/>
        <end position="238"/>
    </location>
</feature>
<dbReference type="EMBL" id="QPMM01000011">
    <property type="protein sequence ID" value="RFS19995.1"/>
    <property type="molecule type" value="Genomic_DNA"/>
</dbReference>
<organism evidence="8 9">
    <name type="scientific">Chitinophaga silvatica</name>
    <dbReference type="NCBI Taxonomy" id="2282649"/>
    <lineage>
        <taxon>Bacteria</taxon>
        <taxon>Pseudomonadati</taxon>
        <taxon>Bacteroidota</taxon>
        <taxon>Chitinophagia</taxon>
        <taxon>Chitinophagales</taxon>
        <taxon>Chitinophagaceae</taxon>
        <taxon>Chitinophaga</taxon>
    </lineage>
</organism>
<dbReference type="SUPFAM" id="SSF48452">
    <property type="entry name" value="TPR-like"/>
    <property type="match status" value="1"/>
</dbReference>
<keyword evidence="9" id="KW-1185">Reference proteome</keyword>
<dbReference type="InterPro" id="IPR011990">
    <property type="entry name" value="TPR-like_helical_dom_sf"/>
</dbReference>
<evidence type="ECO:0000256" key="5">
    <source>
        <dbReference type="ARBA" id="ARBA00023237"/>
    </source>
</evidence>
<evidence type="ECO:0000256" key="1">
    <source>
        <dbReference type="ARBA" id="ARBA00004442"/>
    </source>
</evidence>